<evidence type="ECO:0000313" key="2">
    <source>
        <dbReference type="Proteomes" id="UP000230821"/>
    </source>
</evidence>
<protein>
    <submittedName>
        <fullName evidence="1">Calcium-binding protein</fullName>
    </submittedName>
</protein>
<dbReference type="AlphaFoldDB" id="A0A2G6KLL2"/>
<proteinExistence type="predicted"/>
<reference evidence="1 2" key="1">
    <citation type="submission" date="2017-10" db="EMBL/GenBank/DDBJ databases">
        <title>Novel microbial diversity and functional potential in the marine mammal oral microbiome.</title>
        <authorList>
            <person name="Dudek N.K."/>
            <person name="Sun C.L."/>
            <person name="Burstein D."/>
            <person name="Kantor R.S."/>
            <person name="Aliaga Goltsman D.S."/>
            <person name="Bik E.M."/>
            <person name="Thomas B.C."/>
            <person name="Banfield J.F."/>
            <person name="Relman D.A."/>
        </authorList>
    </citation>
    <scope>NUCLEOTIDE SEQUENCE [LARGE SCALE GENOMIC DNA]</scope>
    <source>
        <strain evidence="1">DOLJORAL78_47_16</strain>
    </source>
</reference>
<dbReference type="InterPro" id="IPR020994">
    <property type="entry name" value="Uncharacterised_Ca-bd_CcbP"/>
</dbReference>
<dbReference type="Pfam" id="PF11535">
    <property type="entry name" value="Calci_bind_CcbP"/>
    <property type="match status" value="1"/>
</dbReference>
<sequence>MNRLKRDNRREKRIDMDILVDARDEEERAMGWYYYLTDTITFPFKAQCVSTHPASSLKEEEFVEVTGMAPEFECLREMFVESQWDGQDAMVPLAQLRGVSVDKETQEALEDWHYWVGRGYGF</sequence>
<dbReference type="Gene3D" id="6.10.140.400">
    <property type="match status" value="2"/>
</dbReference>
<accession>A0A2G6KLL2</accession>
<gene>
    <name evidence="1" type="ORF">CSA56_00120</name>
</gene>
<dbReference type="EMBL" id="PDSK01000005">
    <property type="protein sequence ID" value="PIE36541.1"/>
    <property type="molecule type" value="Genomic_DNA"/>
</dbReference>
<name>A0A2G6KLL2_9BACT</name>
<organism evidence="1 2">
    <name type="scientific">candidate division KSB3 bacterium</name>
    <dbReference type="NCBI Taxonomy" id="2044937"/>
    <lineage>
        <taxon>Bacteria</taxon>
        <taxon>candidate division KSB3</taxon>
    </lineage>
</organism>
<evidence type="ECO:0000313" key="1">
    <source>
        <dbReference type="EMBL" id="PIE36541.1"/>
    </source>
</evidence>
<dbReference type="Proteomes" id="UP000230821">
    <property type="component" value="Unassembled WGS sequence"/>
</dbReference>
<comment type="caution">
    <text evidence="1">The sequence shown here is derived from an EMBL/GenBank/DDBJ whole genome shotgun (WGS) entry which is preliminary data.</text>
</comment>